<dbReference type="Gene3D" id="3.40.50.150">
    <property type="entry name" value="Vaccinia Virus protein VP39"/>
    <property type="match status" value="1"/>
</dbReference>
<proteinExistence type="predicted"/>
<dbReference type="Pfam" id="PF01596">
    <property type="entry name" value="Methyltransf_3"/>
    <property type="match status" value="1"/>
</dbReference>
<dbReference type="InterPro" id="IPR029063">
    <property type="entry name" value="SAM-dependent_MTases_sf"/>
</dbReference>
<sequence length="220" mass="23953">MSRTSFALPEELHAYLLAVGTRPDSVRLALREATNALPNSGMQISVEQGEFMDLLLKLIGAKKCLEIGTFTGYSALVTAQALPDDGKVICCDVSDDYTKVGKPFWAEAGVAHKIDLRIAPAVETLDALLEGGHAGTFDFLFIDADKHNYDHYYERGLKLLKQGGLIGIDNTLWSGKVIDDEVQDPDTVALRALNAKIHADPRVQVSMIPIGDGLTLCRKN</sequence>
<evidence type="ECO:0000256" key="2">
    <source>
        <dbReference type="ARBA" id="ARBA00022679"/>
    </source>
</evidence>
<comment type="caution">
    <text evidence="4">The sequence shown here is derived from an EMBL/GenBank/DDBJ whole genome shotgun (WGS) entry which is preliminary data.</text>
</comment>
<dbReference type="GO" id="GO:0032259">
    <property type="term" value="P:methylation"/>
    <property type="evidence" value="ECO:0007669"/>
    <property type="project" value="UniProtKB-KW"/>
</dbReference>
<dbReference type="PANTHER" id="PTHR10509">
    <property type="entry name" value="O-METHYLTRANSFERASE-RELATED"/>
    <property type="match status" value="1"/>
</dbReference>
<keyword evidence="3" id="KW-0949">S-adenosyl-L-methionine</keyword>
<dbReference type="PROSITE" id="PS51682">
    <property type="entry name" value="SAM_OMT_I"/>
    <property type="match status" value="1"/>
</dbReference>
<dbReference type="SUPFAM" id="SSF53335">
    <property type="entry name" value="S-adenosyl-L-methionine-dependent methyltransferases"/>
    <property type="match status" value="1"/>
</dbReference>
<gene>
    <name evidence="4" type="ORF">HNQ39_003049</name>
</gene>
<dbReference type="EMBL" id="JACHGW010000003">
    <property type="protein sequence ID" value="MBB6051239.1"/>
    <property type="molecule type" value="Genomic_DNA"/>
</dbReference>
<keyword evidence="2 4" id="KW-0808">Transferase</keyword>
<dbReference type="CDD" id="cd02440">
    <property type="entry name" value="AdoMet_MTases"/>
    <property type="match status" value="1"/>
</dbReference>
<dbReference type="AlphaFoldDB" id="A0A7W9SSN0"/>
<dbReference type="GO" id="GO:0008171">
    <property type="term" value="F:O-methyltransferase activity"/>
    <property type="evidence" value="ECO:0007669"/>
    <property type="project" value="InterPro"/>
</dbReference>
<dbReference type="RefSeq" id="WP_184197821.1">
    <property type="nucleotide sequence ID" value="NZ_JACHGW010000003.1"/>
</dbReference>
<dbReference type="InterPro" id="IPR002935">
    <property type="entry name" value="SAM_O-MeTrfase"/>
</dbReference>
<protein>
    <submittedName>
        <fullName evidence="4">Putative O-methyltransferase YrrM</fullName>
    </submittedName>
</protein>
<evidence type="ECO:0000313" key="5">
    <source>
        <dbReference type="Proteomes" id="UP000520814"/>
    </source>
</evidence>
<dbReference type="Proteomes" id="UP000520814">
    <property type="component" value="Unassembled WGS sequence"/>
</dbReference>
<keyword evidence="5" id="KW-1185">Reference proteome</keyword>
<dbReference type="GO" id="GO:0008757">
    <property type="term" value="F:S-adenosylmethionine-dependent methyltransferase activity"/>
    <property type="evidence" value="ECO:0007669"/>
    <property type="project" value="TreeGrafter"/>
</dbReference>
<evidence type="ECO:0000313" key="4">
    <source>
        <dbReference type="EMBL" id="MBB6051239.1"/>
    </source>
</evidence>
<accession>A0A7W9SSN0</accession>
<organism evidence="4 5">
    <name type="scientific">Armatimonas rosea</name>
    <dbReference type="NCBI Taxonomy" id="685828"/>
    <lineage>
        <taxon>Bacteria</taxon>
        <taxon>Bacillati</taxon>
        <taxon>Armatimonadota</taxon>
        <taxon>Armatimonadia</taxon>
        <taxon>Armatimonadales</taxon>
        <taxon>Armatimonadaceae</taxon>
        <taxon>Armatimonas</taxon>
    </lineage>
</organism>
<reference evidence="4 5" key="1">
    <citation type="submission" date="2020-08" db="EMBL/GenBank/DDBJ databases">
        <title>Genomic Encyclopedia of Type Strains, Phase IV (KMG-IV): sequencing the most valuable type-strain genomes for metagenomic binning, comparative biology and taxonomic classification.</title>
        <authorList>
            <person name="Goeker M."/>
        </authorList>
    </citation>
    <scope>NUCLEOTIDE SEQUENCE [LARGE SCALE GENOMIC DNA]</scope>
    <source>
        <strain evidence="4 5">DSM 23562</strain>
    </source>
</reference>
<evidence type="ECO:0000256" key="1">
    <source>
        <dbReference type="ARBA" id="ARBA00022603"/>
    </source>
</evidence>
<evidence type="ECO:0000256" key="3">
    <source>
        <dbReference type="ARBA" id="ARBA00022691"/>
    </source>
</evidence>
<dbReference type="PANTHER" id="PTHR10509:SF14">
    <property type="entry name" value="CAFFEOYL-COA O-METHYLTRANSFERASE 3-RELATED"/>
    <property type="match status" value="1"/>
</dbReference>
<dbReference type="InterPro" id="IPR050362">
    <property type="entry name" value="Cation-dep_OMT"/>
</dbReference>
<name>A0A7W9SSN0_ARMRO</name>
<keyword evidence="1 4" id="KW-0489">Methyltransferase</keyword>